<accession>A0ABQ7UW30</accession>
<evidence type="ECO:0000313" key="2">
    <source>
        <dbReference type="Proteomes" id="UP000826656"/>
    </source>
</evidence>
<dbReference type="Proteomes" id="UP000826656">
    <property type="component" value="Unassembled WGS sequence"/>
</dbReference>
<dbReference type="InterPro" id="IPR006476">
    <property type="entry name" value="CHP01589_pln"/>
</dbReference>
<dbReference type="PANTHER" id="PTHR31871">
    <property type="entry name" value="OS02G0137100 PROTEIN"/>
    <property type="match status" value="1"/>
</dbReference>
<comment type="caution">
    <text evidence="1">The sequence shown here is derived from an EMBL/GenBank/DDBJ whole genome shotgun (WGS) entry which is preliminary data.</text>
</comment>
<evidence type="ECO:0000313" key="1">
    <source>
        <dbReference type="EMBL" id="KAH0755454.1"/>
    </source>
</evidence>
<name>A0ABQ7UW30_SOLTU</name>
<gene>
    <name evidence="1" type="ORF">KY290_025724</name>
</gene>
<dbReference type="NCBIfam" id="TIGR01589">
    <property type="entry name" value="A_thal_3526"/>
    <property type="match status" value="1"/>
</dbReference>
<proteinExistence type="predicted"/>
<keyword evidence="2" id="KW-1185">Reference proteome</keyword>
<dbReference type="Pfam" id="PF09713">
    <property type="entry name" value="A_thal_3526"/>
    <property type="match status" value="1"/>
</dbReference>
<reference evidence="1 2" key="1">
    <citation type="journal article" date="2021" name="bioRxiv">
        <title>Chromosome-scale and haplotype-resolved genome assembly of a tetraploid potato cultivar.</title>
        <authorList>
            <person name="Sun H."/>
            <person name="Jiao W.-B."/>
            <person name="Krause K."/>
            <person name="Campoy J.A."/>
            <person name="Goel M."/>
            <person name="Folz-Donahue K."/>
            <person name="Kukat C."/>
            <person name="Huettel B."/>
            <person name="Schneeberger K."/>
        </authorList>
    </citation>
    <scope>NUCLEOTIDE SEQUENCE [LARGE SCALE GENOMIC DNA]</scope>
    <source>
        <strain evidence="1">SolTubOtavaFocal</strain>
        <tissue evidence="1">Leaves</tissue>
    </source>
</reference>
<dbReference type="PANTHER" id="PTHR31871:SF31">
    <property type="entry name" value="ANGIOTENSIN-CONVERTING ENZYME 2"/>
    <property type="match status" value="1"/>
</dbReference>
<sequence length="126" mass="14540">MVIHKSPLILSPPIIIYLSRGILGPTKYYISLLVQHLIEKCLIFHMTKEECIEALSKHANIKSVITVTVWNELEKENREFFEAYAKSHNKNRAIEAKAEVEAEVEASTMIQKLLLDHDHTKKSDRE</sequence>
<protein>
    <submittedName>
        <fullName evidence="1">Uncharacterized protein</fullName>
    </submittedName>
</protein>
<organism evidence="1 2">
    <name type="scientific">Solanum tuberosum</name>
    <name type="common">Potato</name>
    <dbReference type="NCBI Taxonomy" id="4113"/>
    <lineage>
        <taxon>Eukaryota</taxon>
        <taxon>Viridiplantae</taxon>
        <taxon>Streptophyta</taxon>
        <taxon>Embryophyta</taxon>
        <taxon>Tracheophyta</taxon>
        <taxon>Spermatophyta</taxon>
        <taxon>Magnoliopsida</taxon>
        <taxon>eudicotyledons</taxon>
        <taxon>Gunneridae</taxon>
        <taxon>Pentapetalae</taxon>
        <taxon>asterids</taxon>
        <taxon>lamiids</taxon>
        <taxon>Solanales</taxon>
        <taxon>Solanaceae</taxon>
        <taxon>Solanoideae</taxon>
        <taxon>Solaneae</taxon>
        <taxon>Solanum</taxon>
    </lineage>
</organism>
<dbReference type="EMBL" id="JAIVGD010000018">
    <property type="protein sequence ID" value="KAH0755454.1"/>
    <property type="molecule type" value="Genomic_DNA"/>
</dbReference>